<dbReference type="EMBL" id="JAIFRP010000461">
    <property type="protein sequence ID" value="KAK2578279.1"/>
    <property type="molecule type" value="Genomic_DNA"/>
</dbReference>
<evidence type="ECO:0000256" key="1">
    <source>
        <dbReference type="SAM" id="MobiDB-lite"/>
    </source>
</evidence>
<reference evidence="2" key="2">
    <citation type="journal article" date="2023" name="Commun. Biol.">
        <title>Intrasexual cuticular hydrocarbon dimorphism in a wasp sheds light on hydrocarbon biosynthesis genes in Hymenoptera.</title>
        <authorList>
            <person name="Moris V.C."/>
            <person name="Podsiadlowski L."/>
            <person name="Martin S."/>
            <person name="Oeyen J.P."/>
            <person name="Donath A."/>
            <person name="Petersen M."/>
            <person name="Wilbrandt J."/>
            <person name="Misof B."/>
            <person name="Liedtke D."/>
            <person name="Thamm M."/>
            <person name="Scheiner R."/>
            <person name="Schmitt T."/>
            <person name="Niehuis O."/>
        </authorList>
    </citation>
    <scope>NUCLEOTIDE SEQUENCE</scope>
    <source>
        <strain evidence="2">GBR_01_08_01A</strain>
    </source>
</reference>
<reference evidence="2" key="1">
    <citation type="submission" date="2021-08" db="EMBL/GenBank/DDBJ databases">
        <authorList>
            <person name="Misof B."/>
            <person name="Oliver O."/>
            <person name="Podsiadlowski L."/>
            <person name="Donath A."/>
            <person name="Peters R."/>
            <person name="Mayer C."/>
            <person name="Rust J."/>
            <person name="Gunkel S."/>
            <person name="Lesny P."/>
            <person name="Martin S."/>
            <person name="Oeyen J.P."/>
            <person name="Petersen M."/>
            <person name="Panagiotis P."/>
            <person name="Wilbrandt J."/>
            <person name="Tanja T."/>
        </authorList>
    </citation>
    <scope>NUCLEOTIDE SEQUENCE</scope>
    <source>
        <strain evidence="2">GBR_01_08_01A</strain>
        <tissue evidence="2">Thorax + abdomen</tissue>
    </source>
</reference>
<evidence type="ECO:0000313" key="2">
    <source>
        <dbReference type="EMBL" id="KAK2578279.1"/>
    </source>
</evidence>
<feature type="compositionally biased region" description="Polar residues" evidence="1">
    <location>
        <begin position="50"/>
        <end position="62"/>
    </location>
</feature>
<gene>
    <name evidence="2" type="ORF">KPH14_012228</name>
</gene>
<evidence type="ECO:0000313" key="3">
    <source>
        <dbReference type="Proteomes" id="UP001258017"/>
    </source>
</evidence>
<organism evidence="2 3">
    <name type="scientific">Odynerus spinipes</name>
    <dbReference type="NCBI Taxonomy" id="1348599"/>
    <lineage>
        <taxon>Eukaryota</taxon>
        <taxon>Metazoa</taxon>
        <taxon>Ecdysozoa</taxon>
        <taxon>Arthropoda</taxon>
        <taxon>Hexapoda</taxon>
        <taxon>Insecta</taxon>
        <taxon>Pterygota</taxon>
        <taxon>Neoptera</taxon>
        <taxon>Endopterygota</taxon>
        <taxon>Hymenoptera</taxon>
        <taxon>Apocrita</taxon>
        <taxon>Aculeata</taxon>
        <taxon>Vespoidea</taxon>
        <taxon>Vespidae</taxon>
        <taxon>Eumeninae</taxon>
        <taxon>Odynerus</taxon>
    </lineage>
</organism>
<protein>
    <recommendedName>
        <fullName evidence="4">SAP domain-containing protein</fullName>
    </recommendedName>
</protein>
<accession>A0AAD9REI6</accession>
<name>A0AAD9REI6_9HYME</name>
<dbReference type="AlphaFoldDB" id="A0AAD9REI6"/>
<feature type="region of interest" description="Disordered" evidence="1">
    <location>
        <begin position="47"/>
        <end position="73"/>
    </location>
</feature>
<evidence type="ECO:0008006" key="4">
    <source>
        <dbReference type="Google" id="ProtNLM"/>
    </source>
</evidence>
<proteinExistence type="predicted"/>
<dbReference type="Proteomes" id="UP001258017">
    <property type="component" value="Unassembled WGS sequence"/>
</dbReference>
<comment type="caution">
    <text evidence="2">The sequence shown here is derived from an EMBL/GenBank/DDBJ whole genome shotgun (WGS) entry which is preliminary data.</text>
</comment>
<keyword evidence="3" id="KW-1185">Reference proteome</keyword>
<sequence>MDRLTLEGLSMEQLREEAKKCGLPTTKNQHTLIDAIMSHAERHRVEVAAQESQSTVTQTTLETPARVEEPRASSKMEQILALLLQQQQQCWG</sequence>